<dbReference type="EC" id="3.1.-.-" evidence="5"/>
<dbReference type="Gene3D" id="3.30.420.140">
    <property type="entry name" value="YqgF/RNase H-like domain"/>
    <property type="match status" value="1"/>
</dbReference>
<comment type="similarity">
    <text evidence="5">Belongs to the YqgF HJR family.</text>
</comment>
<dbReference type="GO" id="GO:0016788">
    <property type="term" value="F:hydrolase activity, acting on ester bonds"/>
    <property type="evidence" value="ECO:0007669"/>
    <property type="project" value="UniProtKB-UniRule"/>
</dbReference>
<comment type="function">
    <text evidence="5">Could be a nuclease involved in processing of the 5'-end of pre-16S rRNA.</text>
</comment>
<evidence type="ECO:0000256" key="5">
    <source>
        <dbReference type="HAMAP-Rule" id="MF_00651"/>
    </source>
</evidence>
<dbReference type="RefSeq" id="WP_184676920.1">
    <property type="nucleotide sequence ID" value="NZ_JACHGY010000001.1"/>
</dbReference>
<accession>A0A7X0H741</accession>
<reference evidence="7 8" key="1">
    <citation type="submission" date="2020-08" db="EMBL/GenBank/DDBJ databases">
        <title>Genomic Encyclopedia of Type Strains, Phase IV (KMG-IV): sequencing the most valuable type-strain genomes for metagenomic binning, comparative biology and taxonomic classification.</title>
        <authorList>
            <person name="Goeker M."/>
        </authorList>
    </citation>
    <scope>NUCLEOTIDE SEQUENCE [LARGE SCALE GENOMIC DNA]</scope>
    <source>
        <strain evidence="7 8">DSM 103725</strain>
    </source>
</reference>
<keyword evidence="4 5" id="KW-0378">Hydrolase</keyword>
<dbReference type="CDD" id="cd16964">
    <property type="entry name" value="YqgF"/>
    <property type="match status" value="1"/>
</dbReference>
<proteinExistence type="inferred from homology"/>
<name>A0A7X0H741_9BACT</name>
<dbReference type="SMART" id="SM00732">
    <property type="entry name" value="YqgFc"/>
    <property type="match status" value="1"/>
</dbReference>
<keyword evidence="8" id="KW-1185">Reference proteome</keyword>
<dbReference type="EMBL" id="JACHGY010000001">
    <property type="protein sequence ID" value="MBB6429336.1"/>
    <property type="molecule type" value="Genomic_DNA"/>
</dbReference>
<dbReference type="AlphaFoldDB" id="A0A7X0H741"/>
<dbReference type="HAMAP" id="MF_00651">
    <property type="entry name" value="Nuclease_YqgF"/>
    <property type="match status" value="1"/>
</dbReference>
<dbReference type="Pfam" id="PF03652">
    <property type="entry name" value="RuvX"/>
    <property type="match status" value="1"/>
</dbReference>
<protein>
    <recommendedName>
        <fullName evidence="5">Putative pre-16S rRNA nuclease</fullName>
        <ecNumber evidence="5">3.1.-.-</ecNumber>
    </recommendedName>
</protein>
<dbReference type="NCBIfam" id="TIGR00250">
    <property type="entry name" value="RNAse_H_YqgF"/>
    <property type="match status" value="1"/>
</dbReference>
<evidence type="ECO:0000259" key="6">
    <source>
        <dbReference type="SMART" id="SM00732"/>
    </source>
</evidence>
<organism evidence="7 8">
    <name type="scientific">Algisphaera agarilytica</name>
    <dbReference type="NCBI Taxonomy" id="1385975"/>
    <lineage>
        <taxon>Bacteria</taxon>
        <taxon>Pseudomonadati</taxon>
        <taxon>Planctomycetota</taxon>
        <taxon>Phycisphaerae</taxon>
        <taxon>Phycisphaerales</taxon>
        <taxon>Phycisphaeraceae</taxon>
        <taxon>Algisphaera</taxon>
    </lineage>
</organism>
<sequence>MRFLSIDLGGKRTGLATGDDETGIVSPLDVIVTSNEEERLRQLGKFIEDEQPDALVLGMPFNMDGTLGPAAAKSVALAKTLTERFGLPVHPMDERLTSATADQQMAQSGLTHGQKKARRDALAAAAILRDFLEARPDLEAGEGLAEE</sequence>
<keyword evidence="3 5" id="KW-0540">Nuclease</keyword>
<evidence type="ECO:0000256" key="3">
    <source>
        <dbReference type="ARBA" id="ARBA00022722"/>
    </source>
</evidence>
<dbReference type="PANTHER" id="PTHR33317">
    <property type="entry name" value="POLYNUCLEOTIDYL TRANSFERASE, RIBONUCLEASE H-LIKE SUPERFAMILY PROTEIN"/>
    <property type="match status" value="1"/>
</dbReference>
<dbReference type="PANTHER" id="PTHR33317:SF4">
    <property type="entry name" value="POLYNUCLEOTIDYL TRANSFERASE, RIBONUCLEASE H-LIKE SUPERFAMILY PROTEIN"/>
    <property type="match status" value="1"/>
</dbReference>
<dbReference type="InterPro" id="IPR005227">
    <property type="entry name" value="YqgF"/>
</dbReference>
<gene>
    <name evidence="7" type="ORF">HNQ40_001142</name>
</gene>
<keyword evidence="1 5" id="KW-0963">Cytoplasm</keyword>
<feature type="domain" description="YqgF/RNase H-like" evidence="6">
    <location>
        <begin position="1"/>
        <end position="101"/>
    </location>
</feature>
<comment type="caution">
    <text evidence="7">The sequence shown here is derived from an EMBL/GenBank/DDBJ whole genome shotgun (WGS) entry which is preliminary data.</text>
</comment>
<dbReference type="GO" id="GO:0005829">
    <property type="term" value="C:cytosol"/>
    <property type="evidence" value="ECO:0007669"/>
    <property type="project" value="TreeGrafter"/>
</dbReference>
<keyword evidence="2 5" id="KW-0690">Ribosome biogenesis</keyword>
<dbReference type="InterPro" id="IPR012337">
    <property type="entry name" value="RNaseH-like_sf"/>
</dbReference>
<comment type="subcellular location">
    <subcellularLocation>
        <location evidence="5">Cytoplasm</location>
    </subcellularLocation>
</comment>
<dbReference type="SUPFAM" id="SSF53098">
    <property type="entry name" value="Ribonuclease H-like"/>
    <property type="match status" value="1"/>
</dbReference>
<evidence type="ECO:0000256" key="2">
    <source>
        <dbReference type="ARBA" id="ARBA00022517"/>
    </source>
</evidence>
<evidence type="ECO:0000313" key="7">
    <source>
        <dbReference type="EMBL" id="MBB6429336.1"/>
    </source>
</evidence>
<dbReference type="InterPro" id="IPR037027">
    <property type="entry name" value="YqgF/RNaseH-like_dom_sf"/>
</dbReference>
<dbReference type="InterPro" id="IPR006641">
    <property type="entry name" value="YqgF/RNaseH-like_dom"/>
</dbReference>
<dbReference type="GO" id="GO:0004518">
    <property type="term" value="F:nuclease activity"/>
    <property type="evidence" value="ECO:0007669"/>
    <property type="project" value="UniProtKB-KW"/>
</dbReference>
<evidence type="ECO:0000313" key="8">
    <source>
        <dbReference type="Proteomes" id="UP000541810"/>
    </source>
</evidence>
<evidence type="ECO:0000256" key="4">
    <source>
        <dbReference type="ARBA" id="ARBA00022801"/>
    </source>
</evidence>
<dbReference type="GO" id="GO:0000967">
    <property type="term" value="P:rRNA 5'-end processing"/>
    <property type="evidence" value="ECO:0007669"/>
    <property type="project" value="UniProtKB-UniRule"/>
</dbReference>
<evidence type="ECO:0000256" key="1">
    <source>
        <dbReference type="ARBA" id="ARBA00022490"/>
    </source>
</evidence>
<dbReference type="Proteomes" id="UP000541810">
    <property type="component" value="Unassembled WGS sequence"/>
</dbReference>